<name>A0AAE4L9W3_BACUN</name>
<dbReference type="SUPFAM" id="SSF56059">
    <property type="entry name" value="Glutathione synthetase ATP-binding domain-like"/>
    <property type="match status" value="1"/>
</dbReference>
<gene>
    <name evidence="3" type="ORF">RVH16_13735</name>
</gene>
<keyword evidence="1" id="KW-0067">ATP-binding</keyword>
<protein>
    <submittedName>
        <fullName evidence="3">ATP-grasp domain-containing protein</fullName>
    </submittedName>
</protein>
<dbReference type="InterPro" id="IPR013815">
    <property type="entry name" value="ATP_grasp_subdomain_1"/>
</dbReference>
<dbReference type="PROSITE" id="PS50975">
    <property type="entry name" value="ATP_GRASP"/>
    <property type="match status" value="1"/>
</dbReference>
<dbReference type="GO" id="GO:0046872">
    <property type="term" value="F:metal ion binding"/>
    <property type="evidence" value="ECO:0007669"/>
    <property type="project" value="InterPro"/>
</dbReference>
<keyword evidence="1" id="KW-0547">Nucleotide-binding</keyword>
<evidence type="ECO:0000313" key="3">
    <source>
        <dbReference type="EMBL" id="MDU0245765.1"/>
    </source>
</evidence>
<dbReference type="AlphaFoldDB" id="A0AAE4L9W3"/>
<dbReference type="RefSeq" id="WP_117887362.1">
    <property type="nucleotide sequence ID" value="NZ_CALNHV010000021.1"/>
</dbReference>
<evidence type="ECO:0000259" key="2">
    <source>
        <dbReference type="PROSITE" id="PS50975"/>
    </source>
</evidence>
<dbReference type="Gene3D" id="3.30.1490.20">
    <property type="entry name" value="ATP-grasp fold, A domain"/>
    <property type="match status" value="1"/>
</dbReference>
<proteinExistence type="predicted"/>
<dbReference type="GO" id="GO:0005524">
    <property type="term" value="F:ATP binding"/>
    <property type="evidence" value="ECO:0007669"/>
    <property type="project" value="UniProtKB-UniRule"/>
</dbReference>
<dbReference type="InterPro" id="IPR011761">
    <property type="entry name" value="ATP-grasp"/>
</dbReference>
<dbReference type="EMBL" id="JAWDEU010000002">
    <property type="protein sequence ID" value="MDU0245765.1"/>
    <property type="molecule type" value="Genomic_DNA"/>
</dbReference>
<accession>A0AAE4L9W3</accession>
<evidence type="ECO:0000256" key="1">
    <source>
        <dbReference type="PROSITE-ProRule" id="PRU00409"/>
    </source>
</evidence>
<dbReference type="Proteomes" id="UP001181247">
    <property type="component" value="Unassembled WGS sequence"/>
</dbReference>
<comment type="caution">
    <text evidence="3">The sequence shown here is derived from an EMBL/GenBank/DDBJ whole genome shotgun (WGS) entry which is preliminary data.</text>
</comment>
<dbReference type="Gene3D" id="3.30.470.20">
    <property type="entry name" value="ATP-grasp fold, B domain"/>
    <property type="match status" value="1"/>
</dbReference>
<organism evidence="3 4">
    <name type="scientific">Bacteroides uniformis</name>
    <dbReference type="NCBI Taxonomy" id="820"/>
    <lineage>
        <taxon>Bacteria</taxon>
        <taxon>Pseudomonadati</taxon>
        <taxon>Bacteroidota</taxon>
        <taxon>Bacteroidia</taxon>
        <taxon>Bacteroidales</taxon>
        <taxon>Bacteroidaceae</taxon>
        <taxon>Bacteroides</taxon>
    </lineage>
</organism>
<evidence type="ECO:0000313" key="4">
    <source>
        <dbReference type="Proteomes" id="UP001181247"/>
    </source>
</evidence>
<feature type="domain" description="ATP-grasp" evidence="2">
    <location>
        <begin position="122"/>
        <end position="317"/>
    </location>
</feature>
<sequence length="384" mass="45224">MSKKKVIVIGGNHHNTLGVLRSLGEKGVFSELILVTSSKYPYVKYSKYICDYCQLSRWVDVPIELKNRKCRYNGLKPIIISCADLATFHLDLSYNELFSYYCLPLGRAQGDISNAMDKMVMRKFAEKVKLNVPYTYSLDELRLRNIEFPIIIKPLSSVEGNKSDIKIIKNEYELSRYMDLHKNKPLIAQDYIDKQIEFQFIGCALDQQHVFIPGVSIILRQPKETNTGYLKYVSFSEFSENGLLQKCISFIREVGYTGLFSMEFLRDKYGNDYFMEINFRNDGNAISVTEAGVNLPYIWYAYNSSIDYNEEMQKNIRTVYVMPEFSDFKVALRLYNKNIFSWFNDVCRTNRFMEYDSRDKKPFWVGLYHELYDMLYYKLLKNKR</sequence>
<reference evidence="3" key="1">
    <citation type="submission" date="2023-10" db="EMBL/GenBank/DDBJ databases">
        <title>Genome of Potential pathogenic bacteria in Crohn's disease.</title>
        <authorList>
            <person name="Rodriguez-Palacios A."/>
        </authorList>
    </citation>
    <scope>NUCLEOTIDE SEQUENCE</scope>
    <source>
        <strain evidence="3">CavFT-hAR50</strain>
    </source>
</reference>